<evidence type="ECO:0000313" key="3">
    <source>
        <dbReference type="Proteomes" id="UP000239209"/>
    </source>
</evidence>
<dbReference type="Pfam" id="PF13196">
    <property type="entry name" value="DUF4012"/>
    <property type="match status" value="1"/>
</dbReference>
<keyword evidence="3" id="KW-1185">Reference proteome</keyword>
<keyword evidence="1" id="KW-0812">Transmembrane</keyword>
<comment type="caution">
    <text evidence="2">The sequence shown here is derived from an EMBL/GenBank/DDBJ whole genome shotgun (WGS) entry which is preliminary data.</text>
</comment>
<accession>A0A2T0RDP1</accession>
<dbReference type="EMBL" id="PVZG01000035">
    <property type="protein sequence ID" value="PRY19306.1"/>
    <property type="molecule type" value="Genomic_DNA"/>
</dbReference>
<dbReference type="AlphaFoldDB" id="A0A2T0RDP1"/>
<dbReference type="Proteomes" id="UP000239209">
    <property type="component" value="Unassembled WGS sequence"/>
</dbReference>
<gene>
    <name evidence="2" type="ORF">CLV70_13510</name>
</gene>
<name>A0A2T0RDP1_9ACTN</name>
<feature type="transmembrane region" description="Helical" evidence="1">
    <location>
        <begin position="66"/>
        <end position="87"/>
    </location>
</feature>
<keyword evidence="1" id="KW-0472">Membrane</keyword>
<evidence type="ECO:0000313" key="2">
    <source>
        <dbReference type="EMBL" id="PRY19306.1"/>
    </source>
</evidence>
<evidence type="ECO:0000256" key="1">
    <source>
        <dbReference type="SAM" id="Phobius"/>
    </source>
</evidence>
<organism evidence="2 3">
    <name type="scientific">Pseudosporangium ferrugineum</name>
    <dbReference type="NCBI Taxonomy" id="439699"/>
    <lineage>
        <taxon>Bacteria</taxon>
        <taxon>Bacillati</taxon>
        <taxon>Actinomycetota</taxon>
        <taxon>Actinomycetes</taxon>
        <taxon>Micromonosporales</taxon>
        <taxon>Micromonosporaceae</taxon>
        <taxon>Pseudosporangium</taxon>
    </lineage>
</organism>
<protein>
    <submittedName>
        <fullName evidence="2">Uncharacterized protein DUF4012</fullName>
    </submittedName>
</protein>
<keyword evidence="1" id="KW-1133">Transmembrane helix</keyword>
<dbReference type="InterPro" id="IPR025101">
    <property type="entry name" value="DUF4012"/>
</dbReference>
<sequence>MRFTFVLGNFSVAHEEQDPPPGGPDRYSFVPPAEGEPSIEFKKVRRASEGATAPRVRKRRPRWRKAGVLTAAGLVVVLVLGAGWVGVQGWRAKGHLQTAGGLFVQLQQQIRAGEVAAARGTLAALQLETRAARDETDGFGWAVGGKVPGVGDDLGAVRTVAKVLDDLAVDGLPSLLDVASGLDPKTLAPKDGRVDLTSLSAAAPRIAAGLAVIKRARAEVAGIDADGLMDQVGAAVTQLSDGLAKADQLVSTADRAARLLPRMLGAQGPRTYLVLFQNNAEVRATGGMPGAYIVVHADAGAVTITDQGTAASDLKVFDPPVQALDTDQVALYTDRPAVFPADVNLTPDFPTAAALMRAMYRKRSGVTVDGVLATDPVALSYLLKATGAVPMPQGGPLTADNAVRVLLSEAYAKYPDPADQDAYFAKAARATFQALIKGQGDAKGMVTQLARAAGERRLLMWTADATEEAALAGTVLEGRLPSDPATRPTVGVFLNDGTGAKLSYYLTHAADLTVGDCDEEGGREFHLKVTLGSTAPTADLPAYVTGLALTGDKYTSRTNVMVFSPTGGGVVQVRSDGKDLDFGTGLERDRSVAVITVELPPGTSRTLDVTIQPGAAPEDGEAVRPQLWTTPGVRPWQTSVASGAACV</sequence>
<reference evidence="2 3" key="1">
    <citation type="submission" date="2018-03" db="EMBL/GenBank/DDBJ databases">
        <title>Genomic Encyclopedia of Archaeal and Bacterial Type Strains, Phase II (KMG-II): from individual species to whole genera.</title>
        <authorList>
            <person name="Goeker M."/>
        </authorList>
    </citation>
    <scope>NUCLEOTIDE SEQUENCE [LARGE SCALE GENOMIC DNA]</scope>
    <source>
        <strain evidence="2 3">DSM 45348</strain>
    </source>
</reference>
<proteinExistence type="predicted"/>